<organism evidence="1 2">
    <name type="scientific">Ciona intestinalis</name>
    <name type="common">Transparent sea squirt</name>
    <name type="synonym">Ascidia intestinalis</name>
    <dbReference type="NCBI Taxonomy" id="7719"/>
    <lineage>
        <taxon>Eukaryota</taxon>
        <taxon>Metazoa</taxon>
        <taxon>Chordata</taxon>
        <taxon>Tunicata</taxon>
        <taxon>Ascidiacea</taxon>
        <taxon>Phlebobranchia</taxon>
        <taxon>Cionidae</taxon>
        <taxon>Ciona</taxon>
    </lineage>
</organism>
<dbReference type="PANTHER" id="PTHR12984:SF15">
    <property type="entry name" value="PROTEIN-ASSOCIATING WITH THE CARBOXYL-TERMINAL DOMAIN OF EZRIN"/>
    <property type="match status" value="1"/>
</dbReference>
<dbReference type="Proteomes" id="UP000008144">
    <property type="component" value="Chromosome 1"/>
</dbReference>
<dbReference type="HOGENOM" id="CLU_1222035_0_0_1"/>
<dbReference type="InterPro" id="IPR016024">
    <property type="entry name" value="ARM-type_fold"/>
</dbReference>
<reference evidence="1" key="4">
    <citation type="submission" date="2025-09" db="UniProtKB">
        <authorList>
            <consortium name="Ensembl"/>
        </authorList>
    </citation>
    <scope>IDENTIFICATION</scope>
</reference>
<dbReference type="Ensembl" id="ENSCINT00000010727.3">
    <property type="protein sequence ID" value="ENSCINP00000010727.3"/>
    <property type="gene ID" value="ENSCING00000005215.3"/>
</dbReference>
<dbReference type="GeneTree" id="ENSGT00930000151043"/>
<dbReference type="PANTHER" id="PTHR12984">
    <property type="entry name" value="SCY1-RELATED S/T PROTEIN KINASE-LIKE"/>
    <property type="match status" value="1"/>
</dbReference>
<reference evidence="1" key="2">
    <citation type="journal article" date="2008" name="Genome Biol.">
        <title>Improved genome assembly and evidence-based global gene model set for the chordate Ciona intestinalis: new insight into intron and operon populations.</title>
        <authorList>
            <person name="Satou Y."/>
            <person name="Mineta K."/>
            <person name="Ogasawara M."/>
            <person name="Sasakura Y."/>
            <person name="Shoguchi E."/>
            <person name="Ueno K."/>
            <person name="Yamada L."/>
            <person name="Matsumoto J."/>
            <person name="Wasserscheid J."/>
            <person name="Dewar K."/>
            <person name="Wiley G.B."/>
            <person name="Macmil S.L."/>
            <person name="Roe B.A."/>
            <person name="Zeller R.W."/>
            <person name="Hastings K.E."/>
            <person name="Lemaire P."/>
            <person name="Lindquist E."/>
            <person name="Endo T."/>
            <person name="Hotta K."/>
            <person name="Inaba K."/>
        </authorList>
    </citation>
    <scope>NUCLEOTIDE SEQUENCE [LARGE SCALE GENOMIC DNA]</scope>
    <source>
        <strain evidence="1">wild type</strain>
    </source>
</reference>
<reference evidence="1" key="3">
    <citation type="submission" date="2025-08" db="UniProtKB">
        <authorList>
            <consortium name="Ensembl"/>
        </authorList>
    </citation>
    <scope>IDENTIFICATION</scope>
</reference>
<protein>
    <submittedName>
        <fullName evidence="1">Uncharacterized protein</fullName>
    </submittedName>
</protein>
<dbReference type="AlphaFoldDB" id="F6Z167"/>
<reference evidence="2" key="1">
    <citation type="journal article" date="2002" name="Science">
        <title>The draft genome of Ciona intestinalis: insights into chordate and vertebrate origins.</title>
        <authorList>
            <person name="Dehal P."/>
            <person name="Satou Y."/>
            <person name="Campbell R.K."/>
            <person name="Chapman J."/>
            <person name="Degnan B."/>
            <person name="De Tomaso A."/>
            <person name="Davidson B."/>
            <person name="Di Gregorio A."/>
            <person name="Gelpke M."/>
            <person name="Goodstein D.M."/>
            <person name="Harafuji N."/>
            <person name="Hastings K.E."/>
            <person name="Ho I."/>
            <person name="Hotta K."/>
            <person name="Huang W."/>
            <person name="Kawashima T."/>
            <person name="Lemaire P."/>
            <person name="Martinez D."/>
            <person name="Meinertzhagen I.A."/>
            <person name="Necula S."/>
            <person name="Nonaka M."/>
            <person name="Putnam N."/>
            <person name="Rash S."/>
            <person name="Saiga H."/>
            <person name="Satake M."/>
            <person name="Terry A."/>
            <person name="Yamada L."/>
            <person name="Wang H.G."/>
            <person name="Awazu S."/>
            <person name="Azumi K."/>
            <person name="Boore J."/>
            <person name="Branno M."/>
            <person name="Chin-Bow S."/>
            <person name="DeSantis R."/>
            <person name="Doyle S."/>
            <person name="Francino P."/>
            <person name="Keys D.N."/>
            <person name="Haga S."/>
            <person name="Hayashi H."/>
            <person name="Hino K."/>
            <person name="Imai K.S."/>
            <person name="Inaba K."/>
            <person name="Kano S."/>
            <person name="Kobayashi K."/>
            <person name="Kobayashi M."/>
            <person name="Lee B.I."/>
            <person name="Makabe K.W."/>
            <person name="Manohar C."/>
            <person name="Matassi G."/>
            <person name="Medina M."/>
            <person name="Mochizuki Y."/>
            <person name="Mount S."/>
            <person name="Morishita T."/>
            <person name="Miura S."/>
            <person name="Nakayama A."/>
            <person name="Nishizaka S."/>
            <person name="Nomoto H."/>
            <person name="Ohta F."/>
            <person name="Oishi K."/>
            <person name="Rigoutsos I."/>
            <person name="Sano M."/>
            <person name="Sasaki A."/>
            <person name="Sasakura Y."/>
            <person name="Shoguchi E."/>
            <person name="Shin-i T."/>
            <person name="Spagnuolo A."/>
            <person name="Stainier D."/>
            <person name="Suzuki M.M."/>
            <person name="Tassy O."/>
            <person name="Takatori N."/>
            <person name="Tokuoka M."/>
            <person name="Yagi K."/>
            <person name="Yoshizaki F."/>
            <person name="Wada S."/>
            <person name="Zhang C."/>
            <person name="Hyatt P.D."/>
            <person name="Larimer F."/>
            <person name="Detter C."/>
            <person name="Doggett N."/>
            <person name="Glavina T."/>
            <person name="Hawkins T."/>
            <person name="Richardson P."/>
            <person name="Lucas S."/>
            <person name="Kohara Y."/>
            <person name="Levine M."/>
            <person name="Satoh N."/>
            <person name="Rokhsar D.S."/>
        </authorList>
    </citation>
    <scope>NUCLEOTIDE SEQUENCE [LARGE SCALE GENOMIC DNA]</scope>
</reference>
<evidence type="ECO:0000313" key="2">
    <source>
        <dbReference type="Proteomes" id="UP000008144"/>
    </source>
</evidence>
<sequence>MTEVISMPILHSTYINIVNFLQSVTLKSAREKEEFFQMLLLKLKDSHIFAEVVAKRIIPLLLTPVILSDQYAVKHVIQHILCPVGETVTKRPKDGQGGVLPESTFARHVIPKIVELFQSRLIHVRMILVENFSKYVHLFEKSVLNNVVLPEILLGLSDSNNQLVQGSLRALADAVPVVGGDVIVGEEREKIFSHGVPKFDGRALNESQSLAFEVKLPPRKKLVRKQE</sequence>
<accession>F6Z167</accession>
<dbReference type="EMBL" id="EAAA01000227">
    <property type="status" value="NOT_ANNOTATED_CDS"/>
    <property type="molecule type" value="Genomic_DNA"/>
</dbReference>
<dbReference type="InterPro" id="IPR011989">
    <property type="entry name" value="ARM-like"/>
</dbReference>
<dbReference type="InParanoid" id="F6Z167"/>
<dbReference type="InterPro" id="IPR051177">
    <property type="entry name" value="CIK-Related_Protein"/>
</dbReference>
<dbReference type="SUPFAM" id="SSF48371">
    <property type="entry name" value="ARM repeat"/>
    <property type="match status" value="1"/>
</dbReference>
<evidence type="ECO:0000313" key="1">
    <source>
        <dbReference type="Ensembl" id="ENSCINP00000010727.3"/>
    </source>
</evidence>
<name>F6Z167_CIOIN</name>
<keyword evidence="2" id="KW-1185">Reference proteome</keyword>
<proteinExistence type="predicted"/>
<dbReference type="Gene3D" id="1.25.10.10">
    <property type="entry name" value="Leucine-rich Repeat Variant"/>
    <property type="match status" value="1"/>
</dbReference>